<dbReference type="PANTHER" id="PTHR21060:SF15">
    <property type="entry name" value="ACETATE KINASE-RELATED"/>
    <property type="match status" value="1"/>
</dbReference>
<proteinExistence type="inferred from homology"/>
<dbReference type="EC" id="2.7.2.1" evidence="6"/>
<dbReference type="InterPro" id="IPR000890">
    <property type="entry name" value="Aliphatic_acid_kin_short-chain"/>
</dbReference>
<dbReference type="PIRSF" id="PIRSF000722">
    <property type="entry name" value="Acetate_prop_kin"/>
    <property type="match status" value="1"/>
</dbReference>
<dbReference type="GO" id="GO:0006083">
    <property type="term" value="P:acetate metabolic process"/>
    <property type="evidence" value="ECO:0007669"/>
    <property type="project" value="TreeGrafter"/>
</dbReference>
<comment type="function">
    <text evidence="6">Catalyzes the formation of acetyl phosphate from acetate and ATP. Can also catalyze the reverse reaction.</text>
</comment>
<gene>
    <name evidence="6" type="primary">ackA</name>
    <name evidence="8" type="ORF">GA0111570_102105</name>
</gene>
<dbReference type="GO" id="GO:0008776">
    <property type="term" value="F:acetate kinase activity"/>
    <property type="evidence" value="ECO:0007669"/>
    <property type="project" value="UniProtKB-UniRule"/>
</dbReference>
<dbReference type="PANTHER" id="PTHR21060">
    <property type="entry name" value="ACETATE KINASE"/>
    <property type="match status" value="1"/>
</dbReference>
<comment type="catalytic activity">
    <reaction evidence="6">
        <text>acetate + ATP = acetyl phosphate + ADP</text>
        <dbReference type="Rhea" id="RHEA:11352"/>
        <dbReference type="ChEBI" id="CHEBI:22191"/>
        <dbReference type="ChEBI" id="CHEBI:30089"/>
        <dbReference type="ChEBI" id="CHEBI:30616"/>
        <dbReference type="ChEBI" id="CHEBI:456216"/>
        <dbReference type="EC" id="2.7.2.1"/>
    </reaction>
</comment>
<feature type="binding site" evidence="6">
    <location>
        <begin position="279"/>
        <end position="281"/>
    </location>
    <ligand>
        <name>ATP</name>
        <dbReference type="ChEBI" id="CHEBI:30616"/>
    </ligand>
</feature>
<feature type="site" description="Transition state stabilizer" evidence="6">
    <location>
        <position position="179"/>
    </location>
</feature>
<feature type="active site" description="Proton donor/acceptor" evidence="6">
    <location>
        <position position="147"/>
    </location>
</feature>
<feature type="binding site" evidence="6">
    <location>
        <position position="90"/>
    </location>
    <ligand>
        <name>substrate</name>
    </ligand>
</feature>
<dbReference type="Gene3D" id="3.30.420.40">
    <property type="match status" value="2"/>
</dbReference>
<dbReference type="Pfam" id="PF00871">
    <property type="entry name" value="Acetate_kinase"/>
    <property type="match status" value="1"/>
</dbReference>
<dbReference type="HAMAP" id="MF_00020">
    <property type="entry name" value="Acetate_kinase"/>
    <property type="match status" value="1"/>
</dbReference>
<evidence type="ECO:0000256" key="3">
    <source>
        <dbReference type="ARBA" id="ARBA00022741"/>
    </source>
</evidence>
<dbReference type="Proteomes" id="UP000199086">
    <property type="component" value="Unassembled WGS sequence"/>
</dbReference>
<dbReference type="UniPathway" id="UPA00340">
    <property type="reaction ID" value="UER00458"/>
</dbReference>
<keyword evidence="2 6" id="KW-0808">Transferase</keyword>
<dbReference type="GO" id="GO:0005737">
    <property type="term" value="C:cytoplasm"/>
    <property type="evidence" value="ECO:0007669"/>
    <property type="project" value="UniProtKB-SubCell"/>
</dbReference>
<feature type="site" description="Transition state stabilizer" evidence="6">
    <location>
        <position position="238"/>
    </location>
</feature>
<dbReference type="GO" id="GO:0000287">
    <property type="term" value="F:magnesium ion binding"/>
    <property type="evidence" value="ECO:0007669"/>
    <property type="project" value="UniProtKB-UniRule"/>
</dbReference>
<organism evidence="8 9">
    <name type="scientific">Raineyella antarctica</name>
    <dbReference type="NCBI Taxonomy" id="1577474"/>
    <lineage>
        <taxon>Bacteria</taxon>
        <taxon>Bacillati</taxon>
        <taxon>Actinomycetota</taxon>
        <taxon>Actinomycetes</taxon>
        <taxon>Propionibacteriales</taxon>
        <taxon>Propionibacteriaceae</taxon>
        <taxon>Raineyella</taxon>
    </lineage>
</organism>
<dbReference type="PROSITE" id="PS01075">
    <property type="entry name" value="ACETATE_KINASE_1"/>
    <property type="match status" value="1"/>
</dbReference>
<dbReference type="GO" id="GO:0005524">
    <property type="term" value="F:ATP binding"/>
    <property type="evidence" value="ECO:0007669"/>
    <property type="project" value="UniProtKB-KW"/>
</dbReference>
<comment type="similarity">
    <text evidence="1 6 7">Belongs to the acetokinase family.</text>
</comment>
<sequence>MSRTVLVINSGSSSIKYQLIDPDSGESLSSGVVERIGEESGRITHKYAGEKHTLEAPVPDHEVGLRQVIAACGKFGPDLAAAGVVAVGHRVVQGGSRFDKAIVLDEASTREIAELIPLAPLHNPANVTGIRTALEVFPDIPHVAIFDTAFFSDMPAYASTYALDKDVAERYKIRRYGFHGTSHAFVSREVARHLGRDDLKQIVLHLGNGASASAIDSGHPIDTSMGMTPLEGLMMGTRTGDIDPAIAFHLARVGHMRVGEIDSLFNERSGLKGVCGHNDMREVRELAAAGQADARLALDIYGHRIRKYIGSYAAALNGLDVITFTAGVGENDSDLRREVLEGLSFLGIELDRESNAQRTDGIRAISTPASKVTVLVVPTNEELSIARQAAELIES</sequence>
<evidence type="ECO:0000256" key="6">
    <source>
        <dbReference type="HAMAP-Rule" id="MF_00020"/>
    </source>
</evidence>
<name>A0A1G6GEB7_9ACTN</name>
<reference evidence="8 9" key="1">
    <citation type="submission" date="2016-06" db="EMBL/GenBank/DDBJ databases">
        <authorList>
            <person name="Olsen C.W."/>
            <person name="Carey S."/>
            <person name="Hinshaw L."/>
            <person name="Karasin A.I."/>
        </authorList>
    </citation>
    <scope>NUCLEOTIDE SEQUENCE [LARGE SCALE GENOMIC DNA]</scope>
    <source>
        <strain evidence="8 9">LZ-22</strain>
    </source>
</reference>
<dbReference type="NCBIfam" id="TIGR00016">
    <property type="entry name" value="ackA"/>
    <property type="match status" value="1"/>
</dbReference>
<keyword evidence="9" id="KW-1185">Reference proteome</keyword>
<dbReference type="PRINTS" id="PR00471">
    <property type="entry name" value="ACETATEKNASE"/>
</dbReference>
<accession>A0A1G6GEB7</accession>
<comment type="subunit">
    <text evidence="6">Homodimer.</text>
</comment>
<feature type="binding site" evidence="6">
    <location>
        <begin position="327"/>
        <end position="331"/>
    </location>
    <ligand>
        <name>ATP</name>
        <dbReference type="ChEBI" id="CHEBI:30616"/>
    </ligand>
</feature>
<dbReference type="PROSITE" id="PS01076">
    <property type="entry name" value="ACETATE_KINASE_2"/>
    <property type="match status" value="1"/>
</dbReference>
<protein>
    <recommendedName>
        <fullName evidence="6">Acetate kinase</fullName>
        <ecNumber evidence="6">2.7.2.1</ecNumber>
    </recommendedName>
    <alternativeName>
        <fullName evidence="6">Acetokinase</fullName>
    </alternativeName>
</protein>
<dbReference type="InterPro" id="IPR023865">
    <property type="entry name" value="Aliphatic_acid_kinase_CS"/>
</dbReference>
<comment type="subcellular location">
    <subcellularLocation>
        <location evidence="6">Cytoplasm</location>
    </subcellularLocation>
</comment>
<dbReference type="GO" id="GO:0006085">
    <property type="term" value="P:acetyl-CoA biosynthetic process"/>
    <property type="evidence" value="ECO:0007669"/>
    <property type="project" value="UniProtKB-UniRule"/>
</dbReference>
<evidence type="ECO:0000256" key="2">
    <source>
        <dbReference type="ARBA" id="ARBA00022679"/>
    </source>
</evidence>
<evidence type="ECO:0000256" key="7">
    <source>
        <dbReference type="RuleBase" id="RU003835"/>
    </source>
</evidence>
<dbReference type="InterPro" id="IPR043129">
    <property type="entry name" value="ATPase_NBD"/>
</dbReference>
<dbReference type="AlphaFoldDB" id="A0A1G6GEB7"/>
<dbReference type="STRING" id="1577474.GA0111570_102105"/>
<dbReference type="RefSeq" id="WP_092606228.1">
    <property type="nucleotide sequence ID" value="NZ_FMYF01000002.1"/>
</dbReference>
<feature type="binding site" evidence="6">
    <location>
        <position position="9"/>
    </location>
    <ligand>
        <name>Mg(2+)</name>
        <dbReference type="ChEBI" id="CHEBI:18420"/>
    </ligand>
</feature>
<comment type="cofactor">
    <cofactor evidence="6">
        <name>Mg(2+)</name>
        <dbReference type="ChEBI" id="CHEBI:18420"/>
    </cofactor>
    <cofactor evidence="6">
        <name>Mn(2+)</name>
        <dbReference type="ChEBI" id="CHEBI:29035"/>
    </cofactor>
    <text evidence="6">Mg(2+). Can also accept Mn(2+).</text>
</comment>
<dbReference type="OrthoDB" id="9802453at2"/>
<evidence type="ECO:0000256" key="4">
    <source>
        <dbReference type="ARBA" id="ARBA00022777"/>
    </source>
</evidence>
<keyword evidence="6" id="KW-0460">Magnesium</keyword>
<feature type="binding site" evidence="6">
    <location>
        <position position="381"/>
    </location>
    <ligand>
        <name>Mg(2+)</name>
        <dbReference type="ChEBI" id="CHEBI:18420"/>
    </ligand>
</feature>
<feature type="binding site" evidence="6">
    <location>
        <begin position="205"/>
        <end position="209"/>
    </location>
    <ligand>
        <name>ATP</name>
        <dbReference type="ChEBI" id="CHEBI:30616"/>
    </ligand>
</feature>
<keyword evidence="3 6" id="KW-0547">Nucleotide-binding</keyword>
<keyword evidence="4 6" id="KW-0418">Kinase</keyword>
<evidence type="ECO:0000313" key="8">
    <source>
        <dbReference type="EMBL" id="SDB80317.1"/>
    </source>
</evidence>
<keyword evidence="6" id="KW-0479">Metal-binding</keyword>
<comment type="pathway">
    <text evidence="6">Metabolic intermediate biosynthesis; acetyl-CoA biosynthesis; acetyl-CoA from acetate: step 1/2.</text>
</comment>
<dbReference type="CDD" id="cd24010">
    <property type="entry name" value="ASKHA_NBD_AcK_PK"/>
    <property type="match status" value="1"/>
</dbReference>
<evidence type="ECO:0000313" key="9">
    <source>
        <dbReference type="Proteomes" id="UP000199086"/>
    </source>
</evidence>
<dbReference type="InterPro" id="IPR004372">
    <property type="entry name" value="Ac/propionate_kinase"/>
</dbReference>
<keyword evidence="5 6" id="KW-0067">ATP-binding</keyword>
<dbReference type="EMBL" id="FMYF01000002">
    <property type="protein sequence ID" value="SDB80317.1"/>
    <property type="molecule type" value="Genomic_DNA"/>
</dbReference>
<dbReference type="SUPFAM" id="SSF53067">
    <property type="entry name" value="Actin-like ATPase domain"/>
    <property type="match status" value="2"/>
</dbReference>
<feature type="binding site" evidence="6">
    <location>
        <position position="16"/>
    </location>
    <ligand>
        <name>ATP</name>
        <dbReference type="ChEBI" id="CHEBI:30616"/>
    </ligand>
</feature>
<evidence type="ECO:0000256" key="5">
    <source>
        <dbReference type="ARBA" id="ARBA00022840"/>
    </source>
</evidence>
<evidence type="ECO:0000256" key="1">
    <source>
        <dbReference type="ARBA" id="ARBA00008748"/>
    </source>
</evidence>
<keyword evidence="6" id="KW-0963">Cytoplasm</keyword>